<dbReference type="Proteomes" id="UP000011713">
    <property type="component" value="Unassembled WGS sequence"/>
</dbReference>
<organism evidence="1 2">
    <name type="scientific">Hyaloperonospora arabidopsidis (strain Emoy2)</name>
    <name type="common">Downy mildew agent</name>
    <name type="synonym">Peronospora arabidopsidis</name>
    <dbReference type="NCBI Taxonomy" id="559515"/>
    <lineage>
        <taxon>Eukaryota</taxon>
        <taxon>Sar</taxon>
        <taxon>Stramenopiles</taxon>
        <taxon>Oomycota</taxon>
        <taxon>Peronosporomycetes</taxon>
        <taxon>Peronosporales</taxon>
        <taxon>Peronosporaceae</taxon>
        <taxon>Hyaloperonospora</taxon>
    </lineage>
</organism>
<dbReference type="InParanoid" id="M4C0V0"/>
<evidence type="ECO:0000313" key="2">
    <source>
        <dbReference type="Proteomes" id="UP000011713"/>
    </source>
</evidence>
<dbReference type="EnsemblProtists" id="HpaT812642">
    <property type="protein sequence ID" value="HpaP812642"/>
    <property type="gene ID" value="HpaG812642"/>
</dbReference>
<accession>M4C0V0</accession>
<dbReference type="HOGENOM" id="CLU_2908844_0_0_1"/>
<proteinExistence type="predicted"/>
<evidence type="ECO:0000313" key="1">
    <source>
        <dbReference type="EnsemblProtists" id="HpaP812642"/>
    </source>
</evidence>
<protein>
    <submittedName>
        <fullName evidence="1">Uncharacterized protein</fullName>
    </submittedName>
</protein>
<sequence length="62" mass="7057">MSGIMRVKMFPHRDSNPGLLASQYEVVTESSCGKSYFYFIKTAVRKDERYHASKDVPTPGLE</sequence>
<keyword evidence="2" id="KW-1185">Reference proteome</keyword>
<name>M4C0V0_HYAAE</name>
<dbReference type="VEuPathDB" id="FungiDB:HpaG812642"/>
<dbReference type="AlphaFoldDB" id="M4C0V0"/>
<dbReference type="EMBL" id="JH598084">
    <property type="status" value="NOT_ANNOTATED_CDS"/>
    <property type="molecule type" value="Genomic_DNA"/>
</dbReference>
<reference evidence="2" key="1">
    <citation type="journal article" date="2010" name="Science">
        <title>Signatures of adaptation to obligate biotrophy in the Hyaloperonospora arabidopsidis genome.</title>
        <authorList>
            <person name="Baxter L."/>
            <person name="Tripathy S."/>
            <person name="Ishaque N."/>
            <person name="Boot N."/>
            <person name="Cabral A."/>
            <person name="Kemen E."/>
            <person name="Thines M."/>
            <person name="Ah-Fong A."/>
            <person name="Anderson R."/>
            <person name="Badejoko W."/>
            <person name="Bittner-Eddy P."/>
            <person name="Boore J.L."/>
            <person name="Chibucos M.C."/>
            <person name="Coates M."/>
            <person name="Dehal P."/>
            <person name="Delehaunty K."/>
            <person name="Dong S."/>
            <person name="Downton P."/>
            <person name="Dumas B."/>
            <person name="Fabro G."/>
            <person name="Fronick C."/>
            <person name="Fuerstenberg S.I."/>
            <person name="Fulton L."/>
            <person name="Gaulin E."/>
            <person name="Govers F."/>
            <person name="Hughes L."/>
            <person name="Humphray S."/>
            <person name="Jiang R.H."/>
            <person name="Judelson H."/>
            <person name="Kamoun S."/>
            <person name="Kyung K."/>
            <person name="Meijer H."/>
            <person name="Minx P."/>
            <person name="Morris P."/>
            <person name="Nelson J."/>
            <person name="Phuntumart V."/>
            <person name="Qutob D."/>
            <person name="Rehmany A."/>
            <person name="Rougon-Cardoso A."/>
            <person name="Ryden P."/>
            <person name="Torto-Alalibo T."/>
            <person name="Studholme D."/>
            <person name="Wang Y."/>
            <person name="Win J."/>
            <person name="Wood J."/>
            <person name="Clifton S.W."/>
            <person name="Rogers J."/>
            <person name="Van den Ackerveken G."/>
            <person name="Jones J.D."/>
            <person name="McDowell J.M."/>
            <person name="Beynon J."/>
            <person name="Tyler B.M."/>
        </authorList>
    </citation>
    <scope>NUCLEOTIDE SEQUENCE [LARGE SCALE GENOMIC DNA]</scope>
    <source>
        <strain evidence="2">Emoy2</strain>
    </source>
</reference>
<reference evidence="1" key="2">
    <citation type="submission" date="2015-06" db="UniProtKB">
        <authorList>
            <consortium name="EnsemblProtists"/>
        </authorList>
    </citation>
    <scope>IDENTIFICATION</scope>
    <source>
        <strain evidence="1">Emoy2</strain>
    </source>
</reference>